<keyword evidence="2" id="KW-1185">Reference proteome</keyword>
<evidence type="ECO:0000313" key="1">
    <source>
        <dbReference type="EMBL" id="RAH65665.1"/>
    </source>
</evidence>
<reference evidence="1" key="1">
    <citation type="submission" date="2018-02" db="EMBL/GenBank/DDBJ databases">
        <title>The genomes of Aspergillus section Nigri reveals drivers in fungal speciation.</title>
        <authorList>
            <consortium name="DOE Joint Genome Institute"/>
            <person name="Vesth T.C."/>
            <person name="Nybo J."/>
            <person name="Theobald S."/>
            <person name="Brandl J."/>
            <person name="Frisvad J.C."/>
            <person name="Nielsen K.F."/>
            <person name="Lyhne E.K."/>
            <person name="Kogle M.E."/>
            <person name="Kuo A."/>
            <person name="Riley R."/>
            <person name="Clum A."/>
            <person name="Nolan M."/>
            <person name="Lipzen A."/>
            <person name="Salamov A."/>
            <person name="Henrissat B."/>
            <person name="Wiebenga A."/>
            <person name="De vries R.P."/>
            <person name="Grigoriev I.V."/>
            <person name="Mortensen U.H."/>
            <person name="Andersen M.R."/>
            <person name="Baker S.E."/>
        </authorList>
    </citation>
    <scope>NUCLEOTIDE SEQUENCE</scope>
    <source>
        <strain evidence="1">CBS 121060</strain>
    </source>
</reference>
<accession>A0ACD1GWD6</accession>
<proteinExistence type="predicted"/>
<gene>
    <name evidence="1" type="ORF">BO66DRAFT_442781</name>
</gene>
<organism evidence="1 2">
    <name type="scientific">Aspergillus aculeatinus CBS 121060</name>
    <dbReference type="NCBI Taxonomy" id="1448322"/>
    <lineage>
        <taxon>Eukaryota</taxon>
        <taxon>Fungi</taxon>
        <taxon>Dikarya</taxon>
        <taxon>Ascomycota</taxon>
        <taxon>Pezizomycotina</taxon>
        <taxon>Eurotiomycetes</taxon>
        <taxon>Eurotiomycetidae</taxon>
        <taxon>Eurotiales</taxon>
        <taxon>Aspergillaceae</taxon>
        <taxon>Aspergillus</taxon>
        <taxon>Aspergillus subgen. Circumdati</taxon>
    </lineage>
</organism>
<protein>
    <submittedName>
        <fullName evidence="1">MFS general substrate transporter</fullName>
    </submittedName>
</protein>
<dbReference type="Proteomes" id="UP000249661">
    <property type="component" value="Unassembled WGS sequence"/>
</dbReference>
<name>A0ACD1GWD6_9EURO</name>
<evidence type="ECO:0000313" key="2">
    <source>
        <dbReference type="Proteomes" id="UP000249661"/>
    </source>
</evidence>
<dbReference type="EMBL" id="KZ824991">
    <property type="protein sequence ID" value="RAH65665.1"/>
    <property type="molecule type" value="Genomic_DNA"/>
</dbReference>
<sequence>MADNRPQSYIQRARLHFITAALALCLFLTNLEIPIVTTALISITEELGGLNKIYWITTAYMLGYAGLLVISAKFSDVFGRKSSLLVAIFLFVVFSGACGAAQTMEQLIVFRSFQGIGGASNYSICAAIILDLVPPEKYATYMSSLSIVYAVSLLCGPLMGGAISGSSTWRWVFLLNDPPGALAGIGLAIVLPNRFPHHNEQPMAKNAFSLWASLRQTIRKVDMLGSSMLLVATIFLVTALEEANQEFHWSSAFTIALLSISGLVWIAFLLWERRVTLSSKCIEPVFPWRFIRNRVWMGMLLNSICLGAVWFSTMFQLPQRFQIVNQLTPLQAAVRFIPFTVAAPVASVAAPALGKLLKVPLIYLVLSASLLQVVSYVLLGTMPESLSIPAAQYGYQILAGFGCGVNLTLLILMTPFTIEKRDSAVAMGAIAQFRVMGGCIGISIVTAVANGYLQSHLKHSLDAAQMQSILHSAELLSALPPAEQSLVRGTFSASYNL</sequence>